<reference evidence="4 5" key="1">
    <citation type="journal article" date="2012" name="PLoS Pathog.">
        <title>Diverse lifestyles and strategies of plant pathogenesis encoded in the genomes of eighteen Dothideomycetes fungi.</title>
        <authorList>
            <person name="Ohm R.A."/>
            <person name="Feau N."/>
            <person name="Henrissat B."/>
            <person name="Schoch C.L."/>
            <person name="Horwitz B.A."/>
            <person name="Barry K.W."/>
            <person name="Condon B.J."/>
            <person name="Copeland A.C."/>
            <person name="Dhillon B."/>
            <person name="Glaser F."/>
            <person name="Hesse C.N."/>
            <person name="Kosti I."/>
            <person name="LaButti K."/>
            <person name="Lindquist E.A."/>
            <person name="Lucas S."/>
            <person name="Salamov A.A."/>
            <person name="Bradshaw R.E."/>
            <person name="Ciuffetti L."/>
            <person name="Hamelin R.C."/>
            <person name="Kema G.H.J."/>
            <person name="Lawrence C."/>
            <person name="Scott J.A."/>
            <person name="Spatafora J.W."/>
            <person name="Turgeon B.G."/>
            <person name="de Wit P.J.G.M."/>
            <person name="Zhong S."/>
            <person name="Goodwin S.B."/>
            <person name="Grigoriev I.V."/>
        </authorList>
    </citation>
    <scope>NUCLEOTIDE SEQUENCE [LARGE SCALE GENOMIC DNA]</scope>
    <source>
        <strain evidence="4 5">SO2202</strain>
    </source>
</reference>
<feature type="region of interest" description="Disordered" evidence="2">
    <location>
        <begin position="234"/>
        <end position="465"/>
    </location>
</feature>
<dbReference type="Gene3D" id="1.20.1270.60">
    <property type="entry name" value="Arfaptin homology (AH) domain/BAR domain"/>
    <property type="match status" value="1"/>
</dbReference>
<sequence length="915" mass="97238">MDRQDYPGLLQKLQPTQAVDVLTDRVAQIKRLNTSVADWLQERSRLEEQYAAGLRKLARKHIGDEDLGIFSIPWGTLTNSMEALAESHSSLGAKIEVDVERPLRDFATSNREMQQMPTTQGNMSSMAKEVDKAQKATEKLQGKGESADATKVANATSDLEHVRQQWLSQAPYVFETLQKLDEDRVNQLRDSLTQFVTLEVDQVEKSRVAAEQALNVLLNLETADEISTFALKVAARKPSESRSTNNRASMFVGSSAPSRSGTSSGLTPIQSIPDESPSVASGSTSEPSKKGPFKGLKRLGTVMSRRASKQPQQLASTEESPERKQKSSPFGRLGRNKHSYSMEAPQEDAELSQRRGSEAMEQPPQTQESSQSASRPPQLDPIPHINGAGSGPTAASSTFAPTFANGSHQGDLADLEPPKPSQPAAAAIPTFVEPSRDNDGFSVPPQQLDPISQAQADAGDLGDRQEPQFNVNIRNAPIQEEGGDVALASMANKLAPPPTQRRLGTVRGRRDARNSAIVSTYGAPEGFSAENANAPSAFESHRGEAAAPAPLVTSPQAIASRAVQPPAQSFPVPTAAGLMASPSGSFSPAAPGQTTFAPFSPVGEPQSPTPLTAPAPIGADDNQSIRSGRSLQSSTSLAPKHPELSAPGLNSSIIETVSARFEEGQLTSSSLIGEIALMYNSTGAGSTQETIRLENFAHLEKVAPNPAFITQTPGQEGEYQVNLAHISRTSVAFKYQVRGDTVQAQTPMLLTPAFKIEQGQTMVIVSYSLHPSFASLGRASITLRNVTVALTLEGSKATSCQSKPVGTFSRDKNLIFWQLPELTLSPGAEPSKLLARFLTEGPATGGHVEGKWEISGEDAHGIGSGLAVSVQGADGSSDPFADESVVGASSSSSSGQWKSVPTQRKLTSGAYVAKS</sequence>
<dbReference type="GO" id="GO:0006897">
    <property type="term" value="P:endocytosis"/>
    <property type="evidence" value="ECO:0007669"/>
    <property type="project" value="UniProtKB-KW"/>
</dbReference>
<dbReference type="InterPro" id="IPR028565">
    <property type="entry name" value="MHD"/>
</dbReference>
<dbReference type="InterPro" id="IPR001060">
    <property type="entry name" value="FCH_dom"/>
</dbReference>
<dbReference type="InterPro" id="IPR027267">
    <property type="entry name" value="AH/BAR_dom_sf"/>
</dbReference>
<proteinExistence type="predicted"/>
<dbReference type="Proteomes" id="UP000016931">
    <property type="component" value="Unassembled WGS sequence"/>
</dbReference>
<dbReference type="OrthoDB" id="331602at2759"/>
<dbReference type="SUPFAM" id="SSF103657">
    <property type="entry name" value="BAR/IMD domain-like"/>
    <property type="match status" value="1"/>
</dbReference>
<protein>
    <recommendedName>
        <fullName evidence="3">MHD domain-containing protein</fullName>
    </recommendedName>
</protein>
<dbReference type="Pfam" id="PF10291">
    <property type="entry name" value="muHD"/>
    <property type="match status" value="1"/>
</dbReference>
<dbReference type="eggNOG" id="KOG2398">
    <property type="taxonomic scope" value="Eukaryota"/>
</dbReference>
<dbReference type="STRING" id="692275.M3BY91"/>
<dbReference type="HOGENOM" id="CLU_011037_0_0_1"/>
<dbReference type="FunFam" id="1.20.1270.60:FF:000102">
    <property type="entry name" value="WGS project CABT00000000 data, contig 2.23"/>
    <property type="match status" value="1"/>
</dbReference>
<dbReference type="CDD" id="cd09264">
    <property type="entry name" value="AP_Syp1_MHD"/>
    <property type="match status" value="1"/>
</dbReference>
<feature type="region of interest" description="Disordered" evidence="2">
    <location>
        <begin position="873"/>
        <end position="915"/>
    </location>
</feature>
<name>M3BY91_SPHMS</name>
<evidence type="ECO:0000256" key="1">
    <source>
        <dbReference type="ARBA" id="ARBA00022583"/>
    </source>
</evidence>
<dbReference type="AlphaFoldDB" id="M3BY91"/>
<feature type="compositionally biased region" description="Polar residues" evidence="2">
    <location>
        <begin position="621"/>
        <end position="637"/>
    </location>
</feature>
<keyword evidence="1" id="KW-0254">Endocytosis</keyword>
<organism evidence="4 5">
    <name type="scientific">Sphaerulina musiva (strain SO2202)</name>
    <name type="common">Poplar stem canker fungus</name>
    <name type="synonym">Septoria musiva</name>
    <dbReference type="NCBI Taxonomy" id="692275"/>
    <lineage>
        <taxon>Eukaryota</taxon>
        <taxon>Fungi</taxon>
        <taxon>Dikarya</taxon>
        <taxon>Ascomycota</taxon>
        <taxon>Pezizomycotina</taxon>
        <taxon>Dothideomycetes</taxon>
        <taxon>Dothideomycetidae</taxon>
        <taxon>Mycosphaerellales</taxon>
        <taxon>Mycosphaerellaceae</taxon>
        <taxon>Sphaerulina</taxon>
    </lineage>
</organism>
<feature type="compositionally biased region" description="Low complexity" evidence="2">
    <location>
        <begin position="391"/>
        <end position="404"/>
    </location>
</feature>
<feature type="compositionally biased region" description="Low complexity" evidence="2">
    <location>
        <begin position="361"/>
        <end position="374"/>
    </location>
</feature>
<dbReference type="InterPro" id="IPR018808">
    <property type="entry name" value="Muniscin_C"/>
</dbReference>
<feature type="region of interest" description="Disordered" evidence="2">
    <location>
        <begin position="491"/>
        <end position="511"/>
    </location>
</feature>
<gene>
    <name evidence="4" type="ORF">SEPMUDRAFT_149537</name>
</gene>
<dbReference type="GO" id="GO:0032153">
    <property type="term" value="C:cell division site"/>
    <property type="evidence" value="ECO:0007669"/>
    <property type="project" value="TreeGrafter"/>
</dbReference>
<evidence type="ECO:0000313" key="4">
    <source>
        <dbReference type="EMBL" id="EMF13036.1"/>
    </source>
</evidence>
<dbReference type="GeneID" id="27902753"/>
<dbReference type="PROSITE" id="PS51072">
    <property type="entry name" value="MHD"/>
    <property type="match status" value="1"/>
</dbReference>
<evidence type="ECO:0000259" key="3">
    <source>
        <dbReference type="PROSITE" id="PS51072"/>
    </source>
</evidence>
<dbReference type="EMBL" id="KB456264">
    <property type="protein sequence ID" value="EMF13036.1"/>
    <property type="molecule type" value="Genomic_DNA"/>
</dbReference>
<dbReference type="Pfam" id="PF00611">
    <property type="entry name" value="FCH"/>
    <property type="match status" value="1"/>
</dbReference>
<feature type="compositionally biased region" description="Polar residues" evidence="2">
    <location>
        <begin position="309"/>
        <end position="318"/>
    </location>
</feature>
<dbReference type="GO" id="GO:0005886">
    <property type="term" value="C:plasma membrane"/>
    <property type="evidence" value="ECO:0007669"/>
    <property type="project" value="TreeGrafter"/>
</dbReference>
<feature type="compositionally biased region" description="Polar residues" evidence="2">
    <location>
        <begin position="895"/>
        <end position="906"/>
    </location>
</feature>
<evidence type="ECO:0000313" key="5">
    <source>
        <dbReference type="Proteomes" id="UP000016931"/>
    </source>
</evidence>
<feature type="compositionally biased region" description="Low complexity" evidence="2">
    <location>
        <begin position="583"/>
        <end position="592"/>
    </location>
</feature>
<dbReference type="SMART" id="SM00055">
    <property type="entry name" value="FCH"/>
    <property type="match status" value="1"/>
</dbReference>
<dbReference type="RefSeq" id="XP_016761157.1">
    <property type="nucleotide sequence ID" value="XM_016905616.1"/>
</dbReference>
<dbReference type="InterPro" id="IPR049609">
    <property type="entry name" value="Syp1-like_MHD"/>
</dbReference>
<keyword evidence="5" id="KW-1185">Reference proteome</keyword>
<dbReference type="PANTHER" id="PTHR23065">
    <property type="entry name" value="PROLINE-SERINE-THREONINE PHOSPHATASE INTERACTING PROTEIN 1"/>
    <property type="match status" value="1"/>
</dbReference>
<dbReference type="CDD" id="cd07650">
    <property type="entry name" value="F-BAR_Syp1p_like"/>
    <property type="match status" value="1"/>
</dbReference>
<feature type="region of interest" description="Disordered" evidence="2">
    <location>
        <begin position="583"/>
        <end position="648"/>
    </location>
</feature>
<feature type="compositionally biased region" description="Low complexity" evidence="2">
    <location>
        <begin position="253"/>
        <end position="265"/>
    </location>
</feature>
<dbReference type="OMA" id="FQTHEVD"/>
<accession>M3BY91</accession>
<evidence type="ECO:0000256" key="2">
    <source>
        <dbReference type="SAM" id="MobiDB-lite"/>
    </source>
</evidence>
<dbReference type="PANTHER" id="PTHR23065:SF54">
    <property type="entry name" value="SUPPRESSOR OF YEAST PROFILIN DELETION"/>
    <property type="match status" value="1"/>
</dbReference>
<dbReference type="GO" id="GO:0030139">
    <property type="term" value="C:endocytic vesicle"/>
    <property type="evidence" value="ECO:0007669"/>
    <property type="project" value="TreeGrafter"/>
</dbReference>
<feature type="domain" description="MHD" evidence="3">
    <location>
        <begin position="646"/>
        <end position="914"/>
    </location>
</feature>
<dbReference type="GO" id="GO:0032185">
    <property type="term" value="P:septin cytoskeleton organization"/>
    <property type="evidence" value="ECO:0007669"/>
    <property type="project" value="TreeGrafter"/>
</dbReference>